<dbReference type="AlphaFoldDB" id="A0A0B4CST1"/>
<keyword evidence="2" id="KW-1133">Transmembrane helix</keyword>
<proteinExistence type="predicted"/>
<dbReference type="EMBL" id="JWSZ01000012">
    <property type="protein sequence ID" value="KIC57441.1"/>
    <property type="molecule type" value="Genomic_DNA"/>
</dbReference>
<reference evidence="3 4" key="1">
    <citation type="submission" date="2014-12" db="EMBL/GenBank/DDBJ databases">
        <title>Genome sequencing of Microbacterium hominis TPW29.</title>
        <authorList>
            <person name="Tan P.W."/>
            <person name="Chan K.-G."/>
        </authorList>
    </citation>
    <scope>NUCLEOTIDE SEQUENCE [LARGE SCALE GENOMIC DNA]</scope>
    <source>
        <strain evidence="3 4">TPW29</strain>
    </source>
</reference>
<gene>
    <name evidence="3" type="ORF">RM52_10515</name>
</gene>
<keyword evidence="2" id="KW-0472">Membrane</keyword>
<evidence type="ECO:0000256" key="1">
    <source>
        <dbReference type="SAM" id="MobiDB-lite"/>
    </source>
</evidence>
<evidence type="ECO:0000313" key="4">
    <source>
        <dbReference type="Proteomes" id="UP000031202"/>
    </source>
</evidence>
<dbReference type="Proteomes" id="UP000031202">
    <property type="component" value="Unassembled WGS sequence"/>
</dbReference>
<evidence type="ECO:0000256" key="2">
    <source>
        <dbReference type="SAM" id="Phobius"/>
    </source>
</evidence>
<dbReference type="Pfam" id="PF11298">
    <property type="entry name" value="DUF3099"/>
    <property type="match status" value="1"/>
</dbReference>
<sequence length="129" mass="14049">MKSSRAQSATSLPRAPRDDASARMTKYFTMMVIRVICFVLMVAVTPYSWYTWLFGAGAMFLPYFAVVIANVASGAAERAITPERAIEASPTLRPPSDAPTAAVDETPRVIRLNESSRQPPAPRTPSDDA</sequence>
<keyword evidence="2" id="KW-0812">Transmembrane</keyword>
<feature type="transmembrane region" description="Helical" evidence="2">
    <location>
        <begin position="27"/>
        <end position="44"/>
    </location>
</feature>
<evidence type="ECO:0000313" key="3">
    <source>
        <dbReference type="EMBL" id="KIC57441.1"/>
    </source>
</evidence>
<protein>
    <recommendedName>
        <fullName evidence="5">DUF3099 domain-containing protein</fullName>
    </recommendedName>
</protein>
<evidence type="ECO:0008006" key="5">
    <source>
        <dbReference type="Google" id="ProtNLM"/>
    </source>
</evidence>
<feature type="region of interest" description="Disordered" evidence="1">
    <location>
        <begin position="86"/>
        <end position="129"/>
    </location>
</feature>
<dbReference type="RefSeq" id="WP_039416088.1">
    <property type="nucleotide sequence ID" value="NZ_JWSZ01000012.1"/>
</dbReference>
<comment type="caution">
    <text evidence="3">The sequence shown here is derived from an EMBL/GenBank/DDBJ whole genome shotgun (WGS) entry which is preliminary data.</text>
</comment>
<dbReference type="InterPro" id="IPR021449">
    <property type="entry name" value="DUF3099"/>
</dbReference>
<feature type="transmembrane region" description="Helical" evidence="2">
    <location>
        <begin position="50"/>
        <end position="72"/>
    </location>
</feature>
<accession>A0A0B4CST1</accession>
<name>A0A0B4CST1_9MICO</name>
<organism evidence="3 4">
    <name type="scientific">Microbacterium hominis</name>
    <dbReference type="NCBI Taxonomy" id="162426"/>
    <lineage>
        <taxon>Bacteria</taxon>
        <taxon>Bacillati</taxon>
        <taxon>Actinomycetota</taxon>
        <taxon>Actinomycetes</taxon>
        <taxon>Micrococcales</taxon>
        <taxon>Microbacteriaceae</taxon>
        <taxon>Microbacterium</taxon>
    </lineage>
</organism>